<name>A1CD42_ASPCL</name>
<reference evidence="3 4" key="1">
    <citation type="journal article" date="2008" name="PLoS Genet.">
        <title>Genomic islands in the pathogenic filamentous fungus Aspergillus fumigatus.</title>
        <authorList>
            <person name="Fedorova N.D."/>
            <person name="Khaldi N."/>
            <person name="Joardar V.S."/>
            <person name="Maiti R."/>
            <person name="Amedeo P."/>
            <person name="Anderson M.J."/>
            <person name="Crabtree J."/>
            <person name="Silva J.C."/>
            <person name="Badger J.H."/>
            <person name="Albarraq A."/>
            <person name="Angiuoli S."/>
            <person name="Bussey H."/>
            <person name="Bowyer P."/>
            <person name="Cotty P.J."/>
            <person name="Dyer P.S."/>
            <person name="Egan A."/>
            <person name="Galens K."/>
            <person name="Fraser-Liggett C.M."/>
            <person name="Haas B.J."/>
            <person name="Inman J.M."/>
            <person name="Kent R."/>
            <person name="Lemieux S."/>
            <person name="Malavazi I."/>
            <person name="Orvis J."/>
            <person name="Roemer T."/>
            <person name="Ronning C.M."/>
            <person name="Sundaram J.P."/>
            <person name="Sutton G."/>
            <person name="Turner G."/>
            <person name="Venter J.C."/>
            <person name="White O.R."/>
            <person name="Whitty B.R."/>
            <person name="Youngman P."/>
            <person name="Wolfe K.H."/>
            <person name="Goldman G.H."/>
            <person name="Wortman J.R."/>
            <person name="Jiang B."/>
            <person name="Denning D.W."/>
            <person name="Nierman W.C."/>
        </authorList>
    </citation>
    <scope>NUCLEOTIDE SEQUENCE [LARGE SCALE GENOMIC DNA]</scope>
    <source>
        <strain evidence="4">ATCC 1007 / CBS 513.65 / DSM 816 / NCTC 3887 / NRRL 1</strain>
    </source>
</reference>
<dbReference type="GO" id="GO:0045944">
    <property type="term" value="P:positive regulation of transcription by RNA polymerase II"/>
    <property type="evidence" value="ECO:0007669"/>
    <property type="project" value="TreeGrafter"/>
</dbReference>
<evidence type="ECO:0000256" key="1">
    <source>
        <dbReference type="ARBA" id="ARBA00004123"/>
    </source>
</evidence>
<dbReference type="GO" id="GO:0000976">
    <property type="term" value="F:transcription cis-regulatory region binding"/>
    <property type="evidence" value="ECO:0007669"/>
    <property type="project" value="TreeGrafter"/>
</dbReference>
<dbReference type="VEuPathDB" id="FungiDB:ACLA_064200"/>
<organism evidence="3 4">
    <name type="scientific">Aspergillus clavatus (strain ATCC 1007 / CBS 513.65 / DSM 816 / NCTC 3887 / NRRL 1 / QM 1276 / 107)</name>
    <dbReference type="NCBI Taxonomy" id="344612"/>
    <lineage>
        <taxon>Eukaryota</taxon>
        <taxon>Fungi</taxon>
        <taxon>Dikarya</taxon>
        <taxon>Ascomycota</taxon>
        <taxon>Pezizomycotina</taxon>
        <taxon>Eurotiomycetes</taxon>
        <taxon>Eurotiomycetidae</taxon>
        <taxon>Eurotiales</taxon>
        <taxon>Aspergillaceae</taxon>
        <taxon>Aspergillus</taxon>
        <taxon>Aspergillus subgen. Fumigati</taxon>
    </lineage>
</organism>
<dbReference type="GeneID" id="4705776"/>
<evidence type="ECO:0000313" key="3">
    <source>
        <dbReference type="EMBL" id="EAW12449.1"/>
    </source>
</evidence>
<accession>A1CD42</accession>
<dbReference type="GO" id="GO:0005634">
    <property type="term" value="C:nucleus"/>
    <property type="evidence" value="ECO:0007669"/>
    <property type="project" value="UniProtKB-SubCell"/>
</dbReference>
<dbReference type="HOGENOM" id="CLU_019313_1_1_1"/>
<evidence type="ECO:0000256" key="2">
    <source>
        <dbReference type="ARBA" id="ARBA00023242"/>
    </source>
</evidence>
<dbReference type="STRING" id="344612.A1CD42"/>
<dbReference type="EMBL" id="DS027050">
    <property type="protein sequence ID" value="EAW12449.1"/>
    <property type="molecule type" value="Genomic_DNA"/>
</dbReference>
<sequence length="425" mass="47714">MILPKPTQEREISLLMHYLDDVFPLQFPFYHTYTRGKREWLLAVLTSTRAVYYSTLGLSLLHKEQSSGSVQPGLVATWQEERARYYILALKEARHPLRELSPVSNVETVKGSIHTLASILHLISYESSAHVRGNWGVHLQAATTLIPTIVDGWARVARSSQFESKTTWGHLDLCSGQGTDGEASLSCENVSALRFLANALAVTGILACISTGPSAALDDYRYLMNSTGDMIRCDELVGCQNWVICAILEIGLLDRWKRKEGDGHRLSLRELANRAKTIEDALENGIRQLSAAEACQAVTTVTRIYATSTLTYLHSVVSGLNPNLEEIQESVSRTVELLVRLSDVQLLNNLTWPLCVTGCMATHNHREFLRTLAKSAEQTLQPLKSCWTILEMMEEIWEIDDHVRKLTWSRWEQVIVNGRSPVLLT</sequence>
<dbReference type="OrthoDB" id="5213892at2759"/>
<proteinExistence type="predicted"/>
<dbReference type="PANTHER" id="PTHR37534:SF26">
    <property type="entry name" value="TRANSCRIPTION FACTOR, PUTATIVE-RELATED"/>
    <property type="match status" value="1"/>
</dbReference>
<dbReference type="PANTHER" id="PTHR37534">
    <property type="entry name" value="TRANSCRIPTIONAL ACTIVATOR PROTEIN UGA3"/>
    <property type="match status" value="1"/>
</dbReference>
<dbReference type="RefSeq" id="XP_001273875.1">
    <property type="nucleotide sequence ID" value="XM_001273874.1"/>
</dbReference>
<dbReference type="AlphaFoldDB" id="A1CD42"/>
<dbReference type="KEGG" id="act:ACLA_064200"/>
<dbReference type="OMA" id="GCMASES"/>
<keyword evidence="2" id="KW-0539">Nucleus</keyword>
<dbReference type="GO" id="GO:0003700">
    <property type="term" value="F:DNA-binding transcription factor activity"/>
    <property type="evidence" value="ECO:0007669"/>
    <property type="project" value="TreeGrafter"/>
</dbReference>
<protein>
    <recommendedName>
        <fullName evidence="5">C6 transcription factor</fullName>
    </recommendedName>
</protein>
<comment type="subcellular location">
    <subcellularLocation>
        <location evidence="1">Nucleus</location>
    </subcellularLocation>
</comment>
<dbReference type="InterPro" id="IPR021858">
    <property type="entry name" value="Fun_TF"/>
</dbReference>
<dbReference type="eggNOG" id="ENOG502RX7Y">
    <property type="taxonomic scope" value="Eukaryota"/>
</dbReference>
<gene>
    <name evidence="3" type="ORF">ACLA_064200</name>
</gene>
<keyword evidence="4" id="KW-1185">Reference proteome</keyword>
<dbReference type="Pfam" id="PF11951">
    <property type="entry name" value="Fungal_trans_2"/>
    <property type="match status" value="1"/>
</dbReference>
<evidence type="ECO:0000313" key="4">
    <source>
        <dbReference type="Proteomes" id="UP000006701"/>
    </source>
</evidence>
<evidence type="ECO:0008006" key="5">
    <source>
        <dbReference type="Google" id="ProtNLM"/>
    </source>
</evidence>
<dbReference type="Proteomes" id="UP000006701">
    <property type="component" value="Unassembled WGS sequence"/>
</dbReference>